<gene>
    <name evidence="3" type="ORF">DW672_01890</name>
</gene>
<dbReference type="PROSITE" id="PS51782">
    <property type="entry name" value="LYSM"/>
    <property type="match status" value="1"/>
</dbReference>
<sequence length="339" mass="37269">MNVVDVSYHQGTINWEKVKAAGYHAIIRCGYGDDLTSQDDKQWKRNANECTRLGIPFGVYIYSYAKTTAQAESEARHVLRLVKGYKLSYPVFYDLEESGTQTGAVDRMKKFAALIEAAGYKCGVYCNKSWWDNYLSSLGTRYPLWIARYNSTLGMKADMWQYSSDGSVPGISGRVDVNYCYRDFPTEITGTSKPSQPASNPSAVVPIGTTLQLVVDTLSGKYGNGDTRKAKLGSRYSEVQTFINHIATASASTLASETKAGKYGNGDTRKMVLGKRYAEVQKVINGSGSGSSAVYYTVKSGDTLSKIAAKYGTTYQKIATLNGIKNPNKIYVGQKLRVK</sequence>
<accession>A0A414P9K0</accession>
<dbReference type="PROSITE" id="PS51904">
    <property type="entry name" value="GLYCOSYL_HYDROL_F25_2"/>
    <property type="match status" value="1"/>
</dbReference>
<dbReference type="Pfam" id="PF01183">
    <property type="entry name" value="Glyco_hydro_25"/>
    <property type="match status" value="1"/>
</dbReference>
<dbReference type="Gene3D" id="3.20.20.80">
    <property type="entry name" value="Glycosidases"/>
    <property type="match status" value="1"/>
</dbReference>
<dbReference type="AlphaFoldDB" id="A0A414P9K0"/>
<dbReference type="Proteomes" id="UP000284902">
    <property type="component" value="Unassembled WGS sequence"/>
</dbReference>
<dbReference type="PANTHER" id="PTHR34135">
    <property type="entry name" value="LYSOZYME"/>
    <property type="match status" value="1"/>
</dbReference>
<dbReference type="PANTHER" id="PTHR34135:SF2">
    <property type="entry name" value="LYSOZYME"/>
    <property type="match status" value="1"/>
</dbReference>
<organism evidence="3 4">
    <name type="scientific">[Ruminococcus] lactaris</name>
    <dbReference type="NCBI Taxonomy" id="46228"/>
    <lineage>
        <taxon>Bacteria</taxon>
        <taxon>Bacillati</taxon>
        <taxon>Bacillota</taxon>
        <taxon>Clostridia</taxon>
        <taxon>Lachnospirales</taxon>
        <taxon>Lachnospiraceae</taxon>
        <taxon>Mediterraneibacter</taxon>
    </lineage>
</organism>
<dbReference type="InterPro" id="IPR018392">
    <property type="entry name" value="LysM"/>
</dbReference>
<dbReference type="SUPFAM" id="SSF51445">
    <property type="entry name" value="(Trans)glycosidases"/>
    <property type="match status" value="1"/>
</dbReference>
<dbReference type="SMART" id="SM01095">
    <property type="entry name" value="Cpl-7"/>
    <property type="match status" value="2"/>
</dbReference>
<dbReference type="GO" id="GO:0016998">
    <property type="term" value="P:cell wall macromolecule catabolic process"/>
    <property type="evidence" value="ECO:0007669"/>
    <property type="project" value="InterPro"/>
</dbReference>
<reference evidence="3 4" key="1">
    <citation type="submission" date="2018-08" db="EMBL/GenBank/DDBJ databases">
        <title>A genome reference for cultivated species of the human gut microbiota.</title>
        <authorList>
            <person name="Zou Y."/>
            <person name="Xue W."/>
            <person name="Luo G."/>
        </authorList>
    </citation>
    <scope>NUCLEOTIDE SEQUENCE [LARGE SCALE GENOMIC DNA]</scope>
    <source>
        <strain evidence="3 4">AM25-1LB</strain>
    </source>
</reference>
<dbReference type="InterPro" id="IPR036779">
    <property type="entry name" value="LysM_dom_sf"/>
</dbReference>
<dbReference type="Pfam" id="PF08230">
    <property type="entry name" value="CW_7"/>
    <property type="match status" value="2"/>
</dbReference>
<dbReference type="InterPro" id="IPR017853">
    <property type="entry name" value="GH"/>
</dbReference>
<dbReference type="GO" id="GO:0003796">
    <property type="term" value="F:lysozyme activity"/>
    <property type="evidence" value="ECO:0007669"/>
    <property type="project" value="InterPro"/>
</dbReference>
<dbReference type="SUPFAM" id="SSF54106">
    <property type="entry name" value="LysM domain"/>
    <property type="match status" value="1"/>
</dbReference>
<name>A0A414P9K0_9FIRM</name>
<dbReference type="SMART" id="SM00257">
    <property type="entry name" value="LysM"/>
    <property type="match status" value="1"/>
</dbReference>
<dbReference type="EMBL" id="QRHG01000003">
    <property type="protein sequence ID" value="RHF62948.1"/>
    <property type="molecule type" value="Genomic_DNA"/>
</dbReference>
<protein>
    <submittedName>
        <fullName evidence="3">LysM peptidoglycan-binding domain-containing protein</fullName>
    </submittedName>
</protein>
<evidence type="ECO:0000259" key="2">
    <source>
        <dbReference type="PROSITE" id="PS51782"/>
    </source>
</evidence>
<dbReference type="GO" id="GO:0016052">
    <property type="term" value="P:carbohydrate catabolic process"/>
    <property type="evidence" value="ECO:0007669"/>
    <property type="project" value="TreeGrafter"/>
</dbReference>
<dbReference type="Gene3D" id="3.10.350.10">
    <property type="entry name" value="LysM domain"/>
    <property type="match status" value="1"/>
</dbReference>
<dbReference type="CDD" id="cd06414">
    <property type="entry name" value="GH25_LytC-like"/>
    <property type="match status" value="1"/>
</dbReference>
<dbReference type="GO" id="GO:0009253">
    <property type="term" value="P:peptidoglycan catabolic process"/>
    <property type="evidence" value="ECO:0007669"/>
    <property type="project" value="InterPro"/>
</dbReference>
<evidence type="ECO:0000313" key="4">
    <source>
        <dbReference type="Proteomes" id="UP000284902"/>
    </source>
</evidence>
<dbReference type="CDD" id="cd00118">
    <property type="entry name" value="LysM"/>
    <property type="match status" value="1"/>
</dbReference>
<comment type="similarity">
    <text evidence="1">Belongs to the glycosyl hydrolase 25 family.</text>
</comment>
<comment type="caution">
    <text evidence="3">The sequence shown here is derived from an EMBL/GenBank/DDBJ whole genome shotgun (WGS) entry which is preliminary data.</text>
</comment>
<dbReference type="InterPro" id="IPR013168">
    <property type="entry name" value="Cpl_7_lyso_C"/>
</dbReference>
<proteinExistence type="inferred from homology"/>
<evidence type="ECO:0000313" key="3">
    <source>
        <dbReference type="EMBL" id="RHF62948.1"/>
    </source>
</evidence>
<evidence type="ECO:0000256" key="1">
    <source>
        <dbReference type="ARBA" id="ARBA00010646"/>
    </source>
</evidence>
<dbReference type="Pfam" id="PF01476">
    <property type="entry name" value="LysM"/>
    <property type="match status" value="1"/>
</dbReference>
<dbReference type="InterPro" id="IPR002053">
    <property type="entry name" value="Glyco_hydro_25"/>
</dbReference>
<feature type="domain" description="LysM" evidence="2">
    <location>
        <begin position="294"/>
        <end position="338"/>
    </location>
</feature>